<feature type="region of interest" description="Disordered" evidence="1">
    <location>
        <begin position="294"/>
        <end position="324"/>
    </location>
</feature>
<reference evidence="2" key="1">
    <citation type="journal article" date="2019" name="Environ. Microbiol.">
        <title>Fungal ecological strategies reflected in gene transcription - a case study of two litter decomposers.</title>
        <authorList>
            <person name="Barbi F."/>
            <person name="Kohler A."/>
            <person name="Barry K."/>
            <person name="Baskaran P."/>
            <person name="Daum C."/>
            <person name="Fauchery L."/>
            <person name="Ihrmark K."/>
            <person name="Kuo A."/>
            <person name="LaButti K."/>
            <person name="Lipzen A."/>
            <person name="Morin E."/>
            <person name="Grigoriev I.V."/>
            <person name="Henrissat B."/>
            <person name="Lindahl B."/>
            <person name="Martin F."/>
        </authorList>
    </citation>
    <scope>NUCLEOTIDE SEQUENCE</scope>
    <source>
        <strain evidence="2">JB14</strain>
    </source>
</reference>
<sequence length="359" mass="39880">MPETQCVSRQMQLEEIMLRPGVTLTPEELEQAKKLKRAIEEDDNQQQYLLLTVNDEGQQTAAPTSTAPNHPSHVPNITYNNPMTLPPKGVQNPMPYLQPPSMWREWGESVSRTQEENLDILGSPGLLKPASLETVHEEDGDSIYTNKGEDHTARPPRTPQSAEGTRRENSIPEPKQNASAPQVFRTIGELLQTQPERTRSEPDVGRSLWPQHQRVREGQATWHIRDSPHTSRQALQEAGGIAGGEPRRGEVETGLPKALLDPGVIGRGDQEEGGIRENQNHTQWLPYSIPTQSAFHPPTQFPQNPAPPTIPPNTQGAPPLVQPQGPANIPYVYRHPALPPASFIQAPDQLNWNWNYAGA</sequence>
<name>A0A6A4GIG5_9AGAR</name>
<evidence type="ECO:0000313" key="3">
    <source>
        <dbReference type="Proteomes" id="UP000799118"/>
    </source>
</evidence>
<dbReference type="AlphaFoldDB" id="A0A6A4GIG5"/>
<protein>
    <submittedName>
        <fullName evidence="2">Uncharacterized protein</fullName>
    </submittedName>
</protein>
<feature type="region of interest" description="Disordered" evidence="1">
    <location>
        <begin position="133"/>
        <end position="180"/>
    </location>
</feature>
<dbReference type="Proteomes" id="UP000799118">
    <property type="component" value="Unassembled WGS sequence"/>
</dbReference>
<organism evidence="2 3">
    <name type="scientific">Gymnopus androsaceus JB14</name>
    <dbReference type="NCBI Taxonomy" id="1447944"/>
    <lineage>
        <taxon>Eukaryota</taxon>
        <taxon>Fungi</taxon>
        <taxon>Dikarya</taxon>
        <taxon>Basidiomycota</taxon>
        <taxon>Agaricomycotina</taxon>
        <taxon>Agaricomycetes</taxon>
        <taxon>Agaricomycetidae</taxon>
        <taxon>Agaricales</taxon>
        <taxon>Marasmiineae</taxon>
        <taxon>Omphalotaceae</taxon>
        <taxon>Gymnopus</taxon>
    </lineage>
</organism>
<dbReference type="EMBL" id="ML770003">
    <property type="protein sequence ID" value="KAE9385298.1"/>
    <property type="molecule type" value="Genomic_DNA"/>
</dbReference>
<accession>A0A6A4GIG5</accession>
<keyword evidence="3" id="KW-1185">Reference proteome</keyword>
<evidence type="ECO:0000313" key="2">
    <source>
        <dbReference type="EMBL" id="KAE9385298.1"/>
    </source>
</evidence>
<gene>
    <name evidence="2" type="ORF">BT96DRAFT_1007178</name>
</gene>
<proteinExistence type="predicted"/>
<evidence type="ECO:0000256" key="1">
    <source>
        <dbReference type="SAM" id="MobiDB-lite"/>
    </source>
</evidence>